<dbReference type="AlphaFoldDB" id="A0A8E2J5U0"/>
<evidence type="ECO:0000313" key="2">
    <source>
        <dbReference type="EMBL" id="OCH95402.1"/>
    </source>
</evidence>
<dbReference type="Proteomes" id="UP000250043">
    <property type="component" value="Unassembled WGS sequence"/>
</dbReference>
<sequence>MGRLEFSPDDAGVVRSTEPEFDGPPPPAYDEVAHSKYSGPSHPGPSFPMPASAHYSSIPGGPGHMDPFPLASPPSPAQNPQFTQRVPPAEQTSFSPRLGHDPQGWGQTQSAVYRSSSTATSASGPHTGLNYAPSVRSTNRPLSPSTSSMSSPMSPSLSDTASLASSSDAQLKDSEVASGKVLARLLSPPPPCFSRTLPPELPYGPFAPSALLGTSSRLEAGFPELPPPSSAIPHPFVTHDVGEEDWMLFLRHVKAVANDTPVMGKFATEIAPRAMAFGFLGALAMTKGMEVAVKGKKKGPVAQLIAQWNHYFFHPRQIDVVLAQGRICYTGGDEIPPDMLRRSKSSKKVAQAQIADDSDSDSERRHDEELSKKSRRMTQNTHRNLWEFNQDYRDAVKQVWRLVVSHKPYIL</sequence>
<feature type="region of interest" description="Disordered" evidence="1">
    <location>
        <begin position="1"/>
        <end position="171"/>
    </location>
</feature>
<protein>
    <submittedName>
        <fullName evidence="2">Uncharacterized protein</fullName>
    </submittedName>
</protein>
<proteinExistence type="predicted"/>
<evidence type="ECO:0000313" key="3">
    <source>
        <dbReference type="Proteomes" id="UP000250043"/>
    </source>
</evidence>
<feature type="compositionally biased region" description="Low complexity" evidence="1">
    <location>
        <begin position="141"/>
        <end position="169"/>
    </location>
</feature>
<feature type="compositionally biased region" description="Basic and acidic residues" evidence="1">
    <location>
        <begin position="361"/>
        <end position="372"/>
    </location>
</feature>
<name>A0A8E2J5U0_9APHY</name>
<evidence type="ECO:0000256" key="1">
    <source>
        <dbReference type="SAM" id="MobiDB-lite"/>
    </source>
</evidence>
<dbReference type="InterPro" id="IPR028018">
    <property type="entry name" value="DUF4646"/>
</dbReference>
<feature type="compositionally biased region" description="Polar residues" evidence="1">
    <location>
        <begin position="78"/>
        <end position="95"/>
    </location>
</feature>
<organism evidence="2 3">
    <name type="scientific">Obba rivulosa</name>
    <dbReference type="NCBI Taxonomy" id="1052685"/>
    <lineage>
        <taxon>Eukaryota</taxon>
        <taxon>Fungi</taxon>
        <taxon>Dikarya</taxon>
        <taxon>Basidiomycota</taxon>
        <taxon>Agaricomycotina</taxon>
        <taxon>Agaricomycetes</taxon>
        <taxon>Polyporales</taxon>
        <taxon>Gelatoporiaceae</taxon>
        <taxon>Obba</taxon>
    </lineage>
</organism>
<reference evidence="2 3" key="1">
    <citation type="submission" date="2016-07" db="EMBL/GenBank/DDBJ databases">
        <title>Draft genome of the white-rot fungus Obba rivulosa 3A-2.</title>
        <authorList>
            <consortium name="DOE Joint Genome Institute"/>
            <person name="Miettinen O."/>
            <person name="Riley R."/>
            <person name="Acob R."/>
            <person name="Barry K."/>
            <person name="Cullen D."/>
            <person name="De Vries R."/>
            <person name="Hainaut M."/>
            <person name="Hatakka A."/>
            <person name="Henrissat B."/>
            <person name="Hilden K."/>
            <person name="Kuo R."/>
            <person name="Labutti K."/>
            <person name="Lipzen A."/>
            <person name="Makela M.R."/>
            <person name="Sandor L."/>
            <person name="Spatafora J.W."/>
            <person name="Grigoriev I.V."/>
            <person name="Hibbett D.S."/>
        </authorList>
    </citation>
    <scope>NUCLEOTIDE SEQUENCE [LARGE SCALE GENOMIC DNA]</scope>
    <source>
        <strain evidence="2 3">3A-2</strain>
    </source>
</reference>
<feature type="region of interest" description="Disordered" evidence="1">
    <location>
        <begin position="339"/>
        <end position="377"/>
    </location>
</feature>
<feature type="compositionally biased region" description="Polar residues" evidence="1">
    <location>
        <begin position="105"/>
        <end position="124"/>
    </location>
</feature>
<accession>A0A8E2J5U0</accession>
<dbReference type="EMBL" id="KV722336">
    <property type="protein sequence ID" value="OCH95402.1"/>
    <property type="molecule type" value="Genomic_DNA"/>
</dbReference>
<dbReference type="OrthoDB" id="5314275at2759"/>
<keyword evidence="3" id="KW-1185">Reference proteome</keyword>
<gene>
    <name evidence="2" type="ORF">OBBRIDRAFT_745604</name>
</gene>
<dbReference type="Pfam" id="PF15496">
    <property type="entry name" value="DUF4646"/>
    <property type="match status" value="1"/>
</dbReference>